<evidence type="ECO:0000256" key="1">
    <source>
        <dbReference type="SAM" id="Coils"/>
    </source>
</evidence>
<protein>
    <submittedName>
        <fullName evidence="3">Uncharacterized protein</fullName>
    </submittedName>
</protein>
<reference evidence="3 4" key="1">
    <citation type="submission" date="2021-06" db="EMBL/GenBank/DDBJ databases">
        <authorList>
            <person name="Sun Q."/>
            <person name="Li D."/>
        </authorList>
    </citation>
    <scope>NUCLEOTIDE SEQUENCE [LARGE SCALE GENOMIC DNA]</scope>
    <source>
        <strain evidence="3 4">MSJ-11</strain>
    </source>
</reference>
<evidence type="ECO:0000256" key="2">
    <source>
        <dbReference type="SAM" id="MobiDB-lite"/>
    </source>
</evidence>
<feature type="coiled-coil region" evidence="1">
    <location>
        <begin position="56"/>
        <end position="121"/>
    </location>
</feature>
<keyword evidence="1" id="KW-0175">Coiled coil</keyword>
<keyword evidence="4" id="KW-1185">Reference proteome</keyword>
<evidence type="ECO:0000313" key="3">
    <source>
        <dbReference type="EMBL" id="MBU5483712.1"/>
    </source>
</evidence>
<evidence type="ECO:0000313" key="4">
    <source>
        <dbReference type="Proteomes" id="UP000726170"/>
    </source>
</evidence>
<comment type="caution">
    <text evidence="3">The sequence shown here is derived from an EMBL/GenBank/DDBJ whole genome shotgun (WGS) entry which is preliminary data.</text>
</comment>
<dbReference type="EMBL" id="JAHLQF010000001">
    <property type="protein sequence ID" value="MBU5483712.1"/>
    <property type="molecule type" value="Genomic_DNA"/>
</dbReference>
<feature type="region of interest" description="Disordered" evidence="2">
    <location>
        <begin position="124"/>
        <end position="160"/>
    </location>
</feature>
<sequence length="289" mass="32592">MYLSLSSWSPMASMSNYNRTTTGSTIKIGAKDNNSKQNKTSINNPLSNNFNQNMGKKNQNTMIKSLMEQKQNLMERKNNYLSDALKKGASSSAIESGLEEIDKQIREIEEQIGKIKLEEKRKSLGADKESKIDKEDKNNVKNKKENSGEENSNKKDPLLSNTMKAVINSKNDIKNFSSVRAAQITLRRESKFWEHSDPVRSEELKIKSEALDGKIIDISNNVNNRISKAIKKDKDSESNLKISTEDTKENNKQVNSYEESQLNVKKIKVYDDIVKGEVFSTGASVNTIA</sequence>
<feature type="compositionally biased region" description="Basic and acidic residues" evidence="2">
    <location>
        <begin position="124"/>
        <end position="157"/>
    </location>
</feature>
<gene>
    <name evidence="3" type="ORF">KQI86_05170</name>
</gene>
<name>A0ABS6EG28_9CLOT</name>
<feature type="compositionally biased region" description="Polar residues" evidence="2">
    <location>
        <begin position="35"/>
        <end position="54"/>
    </location>
</feature>
<feature type="region of interest" description="Disordered" evidence="2">
    <location>
        <begin position="25"/>
        <end position="54"/>
    </location>
</feature>
<feature type="region of interest" description="Disordered" evidence="2">
    <location>
        <begin position="233"/>
        <end position="257"/>
    </location>
</feature>
<proteinExistence type="predicted"/>
<dbReference type="Proteomes" id="UP000726170">
    <property type="component" value="Unassembled WGS sequence"/>
</dbReference>
<feature type="compositionally biased region" description="Basic and acidic residues" evidence="2">
    <location>
        <begin position="233"/>
        <end position="251"/>
    </location>
</feature>
<dbReference type="RefSeq" id="WP_216438068.1">
    <property type="nucleotide sequence ID" value="NZ_JAHLQF010000001.1"/>
</dbReference>
<accession>A0ABS6EG28</accession>
<organism evidence="3 4">
    <name type="scientific">Clostridium mobile</name>
    <dbReference type="NCBI Taxonomy" id="2841512"/>
    <lineage>
        <taxon>Bacteria</taxon>
        <taxon>Bacillati</taxon>
        <taxon>Bacillota</taxon>
        <taxon>Clostridia</taxon>
        <taxon>Eubacteriales</taxon>
        <taxon>Clostridiaceae</taxon>
        <taxon>Clostridium</taxon>
    </lineage>
</organism>